<proteinExistence type="predicted"/>
<dbReference type="Proteomes" id="UP001062846">
    <property type="component" value="Chromosome 8"/>
</dbReference>
<evidence type="ECO:0000313" key="1">
    <source>
        <dbReference type="EMBL" id="KAI8543759.1"/>
    </source>
</evidence>
<sequence length="340" mass="38028">MQKSQMANPMLTSYSSHTTRIDGDDDLHLIAEPTGAIEVPFADLVAATGGFIADNFLGDLEKSTKGNCLARELHIIHSCLNLKMLRVRHCRLPSMLCVSGAARLGVLVVDACPGLEEIELNAINLTTFECCDSSMKKFSFSCVPKLEKMFFSRNLSCAWPGYFVPAASNLPQLKTLRISATAFWVREIVDNLYVFCALKPVQLFIIRDHGFFPVLIIAPLLRAGPLLQKLNVVMPLPSIRLDLRERVMEPPQDLSTRLAEVRIGGFSGTWDNIDFAIYLLKCTTSLKQIIIDSNYRFYMGCSGWVSESSIVWSTEICKRICDQLQGNNMSENTEIIIYSQ</sequence>
<organism evidence="1 2">
    <name type="scientific">Rhododendron molle</name>
    <name type="common">Chinese azalea</name>
    <name type="synonym">Azalea mollis</name>
    <dbReference type="NCBI Taxonomy" id="49168"/>
    <lineage>
        <taxon>Eukaryota</taxon>
        <taxon>Viridiplantae</taxon>
        <taxon>Streptophyta</taxon>
        <taxon>Embryophyta</taxon>
        <taxon>Tracheophyta</taxon>
        <taxon>Spermatophyta</taxon>
        <taxon>Magnoliopsida</taxon>
        <taxon>eudicotyledons</taxon>
        <taxon>Gunneridae</taxon>
        <taxon>Pentapetalae</taxon>
        <taxon>asterids</taxon>
        <taxon>Ericales</taxon>
        <taxon>Ericaceae</taxon>
        <taxon>Ericoideae</taxon>
        <taxon>Rhodoreae</taxon>
        <taxon>Rhododendron</taxon>
    </lineage>
</organism>
<protein>
    <submittedName>
        <fullName evidence="1">Uncharacterized protein</fullName>
    </submittedName>
</protein>
<reference evidence="1" key="1">
    <citation type="submission" date="2022-02" db="EMBL/GenBank/DDBJ databases">
        <title>Plant Genome Project.</title>
        <authorList>
            <person name="Zhang R.-G."/>
        </authorList>
    </citation>
    <scope>NUCLEOTIDE SEQUENCE</scope>
    <source>
        <strain evidence="1">AT1</strain>
    </source>
</reference>
<accession>A0ACC0MT89</accession>
<dbReference type="EMBL" id="CM046395">
    <property type="protein sequence ID" value="KAI8543759.1"/>
    <property type="molecule type" value="Genomic_DNA"/>
</dbReference>
<keyword evidence="2" id="KW-1185">Reference proteome</keyword>
<name>A0ACC0MT89_RHOML</name>
<gene>
    <name evidence="1" type="ORF">RHMOL_Rhmol08G0243000</name>
</gene>
<comment type="caution">
    <text evidence="1">The sequence shown here is derived from an EMBL/GenBank/DDBJ whole genome shotgun (WGS) entry which is preliminary data.</text>
</comment>
<evidence type="ECO:0000313" key="2">
    <source>
        <dbReference type="Proteomes" id="UP001062846"/>
    </source>
</evidence>